<dbReference type="PANTHER" id="PTHR24189">
    <property type="entry name" value="MYOTROPHIN"/>
    <property type="match status" value="1"/>
</dbReference>
<dbReference type="PRINTS" id="PR01415">
    <property type="entry name" value="ANKYRIN"/>
</dbReference>
<dbReference type="Pfam" id="PF13606">
    <property type="entry name" value="Ank_3"/>
    <property type="match status" value="1"/>
</dbReference>
<dbReference type="Gene3D" id="1.25.40.20">
    <property type="entry name" value="Ankyrin repeat-containing domain"/>
    <property type="match status" value="1"/>
</dbReference>
<evidence type="ECO:0000256" key="1">
    <source>
        <dbReference type="ARBA" id="ARBA00022737"/>
    </source>
</evidence>
<evidence type="ECO:0008006" key="6">
    <source>
        <dbReference type="Google" id="ProtNLM"/>
    </source>
</evidence>
<keyword evidence="2 3" id="KW-0040">ANK repeat</keyword>
<dbReference type="PROSITE" id="PS50297">
    <property type="entry name" value="ANK_REP_REGION"/>
    <property type="match status" value="2"/>
</dbReference>
<dbReference type="InterPro" id="IPR002110">
    <property type="entry name" value="Ankyrin_rpt"/>
</dbReference>
<dbReference type="PANTHER" id="PTHR24189:SF50">
    <property type="entry name" value="ANKYRIN REPEAT AND SOCS BOX PROTEIN 2"/>
    <property type="match status" value="1"/>
</dbReference>
<accession>A0A624F7L8</accession>
<sequence length="289" mass="33160">MKTLEEMQAMDEEAITEIGWEFFRLVKNNKLKEVKEFLKDYPVPEVFLEKCCKVYWCNHPIPFFSPSSTLAWAGIAYDKSQSFEMMEYFESLGLKADDECLGDNALTDYIGVGGKNKKMIDYFFKKGCKFEVYDERGATPLHSWILLGDPESVNSLEVALQFGADVNMRRIETEHEDSHIDAGETLLHQAATSDKKPIGTCLEILIKYGADVNAANCTINEIEDDKINYFEPNTPLDKAISFGINKNIKILKKAGAKTWEQLVKEYNIDTSLEEPEQIKMYEERRKIKK</sequence>
<feature type="repeat" description="ANK" evidence="3">
    <location>
        <begin position="136"/>
        <end position="171"/>
    </location>
</feature>
<dbReference type="SUPFAM" id="SSF48403">
    <property type="entry name" value="Ankyrin repeat"/>
    <property type="match status" value="1"/>
</dbReference>
<proteinExistence type="predicted"/>
<feature type="repeat" description="ANK" evidence="3">
    <location>
        <begin position="182"/>
        <end position="217"/>
    </location>
</feature>
<organism evidence="4 5">
    <name type="scientific">Campylobacter jejuni</name>
    <dbReference type="NCBI Taxonomy" id="197"/>
    <lineage>
        <taxon>Bacteria</taxon>
        <taxon>Pseudomonadati</taxon>
        <taxon>Campylobacterota</taxon>
        <taxon>Epsilonproteobacteria</taxon>
        <taxon>Campylobacterales</taxon>
        <taxon>Campylobacteraceae</taxon>
        <taxon>Campylobacter</taxon>
    </lineage>
</organism>
<dbReference type="PROSITE" id="PS50088">
    <property type="entry name" value="ANK_REPEAT"/>
    <property type="match status" value="2"/>
</dbReference>
<name>A0A624F7L8_CAMJU</name>
<reference evidence="4 5" key="1">
    <citation type="submission" date="2019-10" db="EMBL/GenBank/DDBJ databases">
        <authorList>
            <consortium name="PulseNet: The National Subtyping Network for Foodborne Disease Surveillance"/>
            <person name="Tarr C.L."/>
            <person name="Trees E."/>
            <person name="Katz L.S."/>
            <person name="Carleton-Romer H.A."/>
            <person name="Stroika S."/>
            <person name="Kucerova Z."/>
            <person name="Roache K.F."/>
            <person name="Sabol A.L."/>
            <person name="Besser J."/>
            <person name="Gerner-Smidt P."/>
        </authorList>
    </citation>
    <scope>NUCLEOTIDE SEQUENCE [LARGE SCALE GENOMIC DNA]</scope>
    <source>
        <strain evidence="4 5">PNUSAC012091</strain>
    </source>
</reference>
<dbReference type="AlphaFoldDB" id="A0A624F7L8"/>
<dbReference type="InterPro" id="IPR036770">
    <property type="entry name" value="Ankyrin_rpt-contain_sf"/>
</dbReference>
<dbReference type="Proteomes" id="UP000421425">
    <property type="component" value="Unassembled WGS sequence"/>
</dbReference>
<gene>
    <name evidence="4" type="ORF">F8Y55_09495</name>
</gene>
<evidence type="ECO:0000256" key="3">
    <source>
        <dbReference type="PROSITE-ProRule" id="PRU00023"/>
    </source>
</evidence>
<evidence type="ECO:0000313" key="4">
    <source>
        <dbReference type="EMBL" id="ECZ5738819.1"/>
    </source>
</evidence>
<dbReference type="InterPro" id="IPR050745">
    <property type="entry name" value="Multifunctional_regulatory"/>
</dbReference>
<comment type="caution">
    <text evidence="4">The sequence shown here is derived from an EMBL/GenBank/DDBJ whole genome shotgun (WGS) entry which is preliminary data.</text>
</comment>
<keyword evidence="1" id="KW-0677">Repeat</keyword>
<protein>
    <recommendedName>
        <fullName evidence="6">Ankyrin repeat domain-containing protein</fullName>
    </recommendedName>
</protein>
<evidence type="ECO:0000313" key="5">
    <source>
        <dbReference type="Proteomes" id="UP000421425"/>
    </source>
</evidence>
<dbReference type="EMBL" id="AALHBX010000036">
    <property type="protein sequence ID" value="ECZ5738819.1"/>
    <property type="molecule type" value="Genomic_DNA"/>
</dbReference>
<evidence type="ECO:0000256" key="2">
    <source>
        <dbReference type="ARBA" id="ARBA00023043"/>
    </source>
</evidence>